<dbReference type="EMBL" id="PGCI01000051">
    <property type="protein sequence ID" value="PLW45094.1"/>
    <property type="molecule type" value="Genomic_DNA"/>
</dbReference>
<keyword evidence="4" id="KW-1185">Reference proteome</keyword>
<organism evidence="1 4">
    <name type="scientific">Puccinia coronata f. sp. avenae</name>
    <dbReference type="NCBI Taxonomy" id="200324"/>
    <lineage>
        <taxon>Eukaryota</taxon>
        <taxon>Fungi</taxon>
        <taxon>Dikarya</taxon>
        <taxon>Basidiomycota</taxon>
        <taxon>Pucciniomycotina</taxon>
        <taxon>Pucciniomycetes</taxon>
        <taxon>Pucciniales</taxon>
        <taxon>Pucciniaceae</taxon>
        <taxon>Puccinia</taxon>
    </lineage>
</organism>
<evidence type="ECO:0000313" key="4">
    <source>
        <dbReference type="Proteomes" id="UP000235388"/>
    </source>
</evidence>
<dbReference type="EMBL" id="PGCJ01000003">
    <property type="protein sequence ID" value="PLW58356.1"/>
    <property type="molecule type" value="Genomic_DNA"/>
</dbReference>
<protein>
    <submittedName>
        <fullName evidence="1">Uncharacterized protein</fullName>
    </submittedName>
</protein>
<dbReference type="Proteomes" id="UP000235392">
    <property type="component" value="Unassembled WGS sequence"/>
</dbReference>
<evidence type="ECO:0000313" key="5">
    <source>
        <dbReference type="Proteomes" id="UP000235392"/>
    </source>
</evidence>
<proteinExistence type="predicted"/>
<evidence type="ECO:0000313" key="3">
    <source>
        <dbReference type="EMBL" id="PLW58356.1"/>
    </source>
</evidence>
<dbReference type="Proteomes" id="UP000235388">
    <property type="component" value="Unassembled WGS sequence"/>
</dbReference>
<sequence>MQAIDRITEGVVPQVELVAKVVGEGSHSTLLEIEIVVQDPESVVQRIGDRVCWFIPKLARSLGAELHALSGAFVTVLDCWKTILEALVDLDIGCVTWSGRAVLGKLVLDDGLPQALKDFEIGQS</sequence>
<reference evidence="4 5" key="1">
    <citation type="submission" date="2017-11" db="EMBL/GenBank/DDBJ databases">
        <title>De novo assembly and phasing of dikaryotic genomes from two isolates of Puccinia coronata f. sp. avenae, the causal agent of oat crown rust.</title>
        <authorList>
            <person name="Miller M.E."/>
            <person name="Zhang Y."/>
            <person name="Omidvar V."/>
            <person name="Sperschneider J."/>
            <person name="Schwessinger B."/>
            <person name="Raley C."/>
            <person name="Palmer J.M."/>
            <person name="Garnica D."/>
            <person name="Upadhyaya N."/>
            <person name="Rathjen J."/>
            <person name="Taylor J.M."/>
            <person name="Park R.F."/>
            <person name="Dodds P.N."/>
            <person name="Hirsch C.D."/>
            <person name="Kianian S.F."/>
            <person name="Figueroa M."/>
        </authorList>
    </citation>
    <scope>NUCLEOTIDE SEQUENCE [LARGE SCALE GENOMIC DNA]</scope>
    <source>
        <strain evidence="1">12NC29</strain>
        <strain evidence="2">12SD80</strain>
    </source>
</reference>
<evidence type="ECO:0000313" key="2">
    <source>
        <dbReference type="EMBL" id="PLW45094.1"/>
    </source>
</evidence>
<name>A0A2N5T6Q8_9BASI</name>
<gene>
    <name evidence="3" type="ORF">PCANC_00449</name>
    <name evidence="1" type="ORF">PCANC_05456</name>
    <name evidence="2" type="ORF">PCASD_04603</name>
</gene>
<evidence type="ECO:0000313" key="1">
    <source>
        <dbReference type="EMBL" id="PLW21140.1"/>
    </source>
</evidence>
<dbReference type="EMBL" id="PGCJ01000787">
    <property type="protein sequence ID" value="PLW21140.1"/>
    <property type="molecule type" value="Genomic_DNA"/>
</dbReference>
<accession>A0A2N5T6Q8</accession>
<comment type="caution">
    <text evidence="1">The sequence shown here is derived from an EMBL/GenBank/DDBJ whole genome shotgun (WGS) entry which is preliminary data.</text>
</comment>
<dbReference type="AlphaFoldDB" id="A0A2N5T6Q8"/>